<protein>
    <recommendedName>
        <fullName evidence="3">HEPN domain-containing protein</fullName>
    </recommendedName>
</protein>
<dbReference type="AlphaFoldDB" id="K6WB21"/>
<keyword evidence="2" id="KW-1185">Reference proteome</keyword>
<name>K6WB21_9MICO</name>
<dbReference type="RefSeq" id="WP_006592957.1">
    <property type="nucleotide sequence ID" value="NZ_BAHD01000038.1"/>
</dbReference>
<gene>
    <name evidence="1" type="ORF">KILIM_038_00140</name>
</gene>
<accession>K6WB21</accession>
<dbReference type="STRING" id="1184609.KILIM_038_00140"/>
<organism evidence="1 2">
    <name type="scientific">Kineosphaera limosa NBRC 100340</name>
    <dbReference type="NCBI Taxonomy" id="1184609"/>
    <lineage>
        <taxon>Bacteria</taxon>
        <taxon>Bacillati</taxon>
        <taxon>Actinomycetota</taxon>
        <taxon>Actinomycetes</taxon>
        <taxon>Micrococcales</taxon>
        <taxon>Dermatophilaceae</taxon>
        <taxon>Kineosphaera</taxon>
    </lineage>
</organism>
<dbReference type="EMBL" id="BAHD01000038">
    <property type="protein sequence ID" value="GAB96425.1"/>
    <property type="molecule type" value="Genomic_DNA"/>
</dbReference>
<proteinExistence type="predicted"/>
<evidence type="ECO:0000313" key="2">
    <source>
        <dbReference type="Proteomes" id="UP000008366"/>
    </source>
</evidence>
<sequence>MRTRSGDKGDARQRLDLGDAYLDLADLANTASSRAARQAAVGNYVLAAIAYADVICLAALGRRSAETDHTRAAQLLATTDPSAADSLRKLLSYKTQAHYGTATMSPDDLKRAQRLTQTLRRAANMAVASSRSS</sequence>
<evidence type="ECO:0000313" key="1">
    <source>
        <dbReference type="EMBL" id="GAB96425.1"/>
    </source>
</evidence>
<dbReference type="Proteomes" id="UP000008366">
    <property type="component" value="Unassembled WGS sequence"/>
</dbReference>
<evidence type="ECO:0008006" key="3">
    <source>
        <dbReference type="Google" id="ProtNLM"/>
    </source>
</evidence>
<reference evidence="1 2" key="1">
    <citation type="submission" date="2012-08" db="EMBL/GenBank/DDBJ databases">
        <title>Whole genome shotgun sequence of Kineosphaera limosa NBRC 100340.</title>
        <authorList>
            <person name="Yoshida I."/>
            <person name="Isaki S."/>
            <person name="Hosoyama A."/>
            <person name="Tsuchikane K."/>
            <person name="Katsumata H."/>
            <person name="Ando Y."/>
            <person name="Ohji S."/>
            <person name="Hamada M."/>
            <person name="Tamura T."/>
            <person name="Yamazoe A."/>
            <person name="Yamazaki S."/>
            <person name="Fujita N."/>
        </authorList>
    </citation>
    <scope>NUCLEOTIDE SEQUENCE [LARGE SCALE GENOMIC DNA]</scope>
    <source>
        <strain evidence="1 2">NBRC 100340</strain>
    </source>
</reference>
<comment type="caution">
    <text evidence="1">The sequence shown here is derived from an EMBL/GenBank/DDBJ whole genome shotgun (WGS) entry which is preliminary data.</text>
</comment>
<dbReference type="eggNOG" id="ENOG5033EEU">
    <property type="taxonomic scope" value="Bacteria"/>
</dbReference>